<evidence type="ECO:0000256" key="1">
    <source>
        <dbReference type="SAM" id="MobiDB-lite"/>
    </source>
</evidence>
<reference evidence="4 5" key="1">
    <citation type="submission" date="2020-06" db="EMBL/GenBank/DDBJ databases">
        <title>Methanolobus halotolerans sp. nov., isolated from a saline lake Tus in Siberia.</title>
        <authorList>
            <person name="Shen Y."/>
            <person name="Chen S.-C."/>
            <person name="Lai M.-C."/>
            <person name="Huang H.-H."/>
            <person name="Chiu H.-H."/>
            <person name="Tang S.-L."/>
            <person name="Rogozin D.Y."/>
            <person name="Degermendzhy A.G."/>
        </authorList>
    </citation>
    <scope>NUCLEOTIDE SEQUENCE [LARGE SCALE GENOMIC DNA]</scope>
    <source>
        <strain evidence="4 5">DSM 21339</strain>
    </source>
</reference>
<dbReference type="NCBIfam" id="TIGR04213">
    <property type="entry name" value="PGF_pre_PGF"/>
    <property type="match status" value="1"/>
</dbReference>
<accession>A0A7D5E7V7</accession>
<organism evidence="4 5">
    <name type="scientific">Methanolobus zinderi</name>
    <dbReference type="NCBI Taxonomy" id="536044"/>
    <lineage>
        <taxon>Archaea</taxon>
        <taxon>Methanobacteriati</taxon>
        <taxon>Methanobacteriota</taxon>
        <taxon>Stenosarchaea group</taxon>
        <taxon>Methanomicrobia</taxon>
        <taxon>Methanosarcinales</taxon>
        <taxon>Methanosarcinaceae</taxon>
        <taxon>Methanolobus</taxon>
    </lineage>
</organism>
<keyword evidence="2" id="KW-0472">Membrane</keyword>
<dbReference type="RefSeq" id="WP_176964807.1">
    <property type="nucleotide sequence ID" value="NZ_CP058215.1"/>
</dbReference>
<dbReference type="AlphaFoldDB" id="A0A7D5E7V7"/>
<dbReference type="EMBL" id="CP058215">
    <property type="protein sequence ID" value="QLC49751.1"/>
    <property type="molecule type" value="Genomic_DNA"/>
</dbReference>
<sequence>MLSEKISKQEISKRTLFSRYIYPTISGSDEDVKDVSINLLSDSGSQVKTINADNEGDGTWVGEFDLSSVPDGNYNVTAVATDTAKNVKDASSAITVNVDKTAPVIENYSPADGKVFAEGTTAVDISFDYSDARTGINESSVGMIVDNIDVTNNATINASSASYNGTGLAVGSHAASIFIADNTGNNKKFTTNFWIGPKPSATTSSSSGSSSGGGGGGSTGEKYENIRVKEVESIYVTKDSRINYEFNKDGNAITSVHFDALRNAGTISTIIEVLKDRSTFAKTDVPGNVYQQMNIWVGKSGFVDPENVENLGIGFMVEKTWLEENNIESDTVKLYRYSNESWTALDTEVTEEDDEYVYFESQTPAFSPFAISSEAESEELTDEAILQSVDDESVISDGEPIEVKTTSSESSTFVFVILGGLSVVLIGAYLIYRKGK</sequence>
<protein>
    <submittedName>
        <fullName evidence="4">PGF-pre-PGF domain-containing protein</fullName>
    </submittedName>
</protein>
<dbReference type="InterPro" id="IPR013783">
    <property type="entry name" value="Ig-like_fold"/>
</dbReference>
<keyword evidence="2" id="KW-1133">Transmembrane helix</keyword>
<keyword evidence="2" id="KW-0812">Transmembrane</keyword>
<dbReference type="InterPro" id="IPR044016">
    <property type="entry name" value="Big_13"/>
</dbReference>
<dbReference type="Pfam" id="PF19077">
    <property type="entry name" value="Big_13"/>
    <property type="match status" value="1"/>
</dbReference>
<keyword evidence="5" id="KW-1185">Reference proteome</keyword>
<dbReference type="Proteomes" id="UP000509594">
    <property type="component" value="Chromosome"/>
</dbReference>
<dbReference type="GeneID" id="55821121"/>
<feature type="transmembrane region" description="Helical" evidence="2">
    <location>
        <begin position="413"/>
        <end position="432"/>
    </location>
</feature>
<gene>
    <name evidence="4" type="ORF">HWN40_05560</name>
</gene>
<evidence type="ECO:0000259" key="3">
    <source>
        <dbReference type="Pfam" id="PF19077"/>
    </source>
</evidence>
<evidence type="ECO:0000313" key="5">
    <source>
        <dbReference type="Proteomes" id="UP000509594"/>
    </source>
</evidence>
<proteinExistence type="predicted"/>
<dbReference type="KEGG" id="mzi:HWN40_05560"/>
<feature type="compositionally biased region" description="Gly residues" evidence="1">
    <location>
        <begin position="210"/>
        <end position="219"/>
    </location>
</feature>
<feature type="domain" description="Bacterial Ig-like" evidence="3">
    <location>
        <begin position="23"/>
        <end position="99"/>
    </location>
</feature>
<name>A0A7D5E7V7_9EURY</name>
<feature type="region of interest" description="Disordered" evidence="1">
    <location>
        <begin position="200"/>
        <end position="223"/>
    </location>
</feature>
<dbReference type="InterPro" id="IPR026453">
    <property type="entry name" value="PGF_pre_PGF"/>
</dbReference>
<evidence type="ECO:0000313" key="4">
    <source>
        <dbReference type="EMBL" id="QLC49751.1"/>
    </source>
</evidence>
<dbReference type="OrthoDB" id="125797at2157"/>
<dbReference type="Gene3D" id="2.60.40.10">
    <property type="entry name" value="Immunoglobulins"/>
    <property type="match status" value="1"/>
</dbReference>
<evidence type="ECO:0000256" key="2">
    <source>
        <dbReference type="SAM" id="Phobius"/>
    </source>
</evidence>